<evidence type="ECO:0000256" key="3">
    <source>
        <dbReference type="ARBA" id="ARBA00012438"/>
    </source>
</evidence>
<dbReference type="Gene3D" id="1.10.287.130">
    <property type="match status" value="1"/>
</dbReference>
<dbReference type="InterPro" id="IPR036890">
    <property type="entry name" value="HATPase_C_sf"/>
</dbReference>
<name>A0A147I5H9_9SPHN</name>
<dbReference type="SUPFAM" id="SSF55874">
    <property type="entry name" value="ATPase domain of HSP90 chaperone/DNA topoisomerase II/histidine kinase"/>
    <property type="match status" value="1"/>
</dbReference>
<dbReference type="CDD" id="cd00082">
    <property type="entry name" value="HisKA"/>
    <property type="match status" value="1"/>
</dbReference>
<dbReference type="EC" id="2.7.13.3" evidence="3"/>
<dbReference type="SMART" id="SM00388">
    <property type="entry name" value="HisKA"/>
    <property type="match status" value="1"/>
</dbReference>
<dbReference type="EMBL" id="LDTB01000016">
    <property type="protein sequence ID" value="KTT73767.1"/>
    <property type="molecule type" value="Genomic_DNA"/>
</dbReference>
<dbReference type="Proteomes" id="UP000074310">
    <property type="component" value="Unassembled WGS sequence"/>
</dbReference>
<organism evidence="13 14">
    <name type="scientific">Sphingomonas endophytica</name>
    <dbReference type="NCBI Taxonomy" id="869719"/>
    <lineage>
        <taxon>Bacteria</taxon>
        <taxon>Pseudomonadati</taxon>
        <taxon>Pseudomonadota</taxon>
        <taxon>Alphaproteobacteria</taxon>
        <taxon>Sphingomonadales</taxon>
        <taxon>Sphingomonadaceae</taxon>
        <taxon>Sphingomonas</taxon>
    </lineage>
</organism>
<evidence type="ECO:0000256" key="2">
    <source>
        <dbReference type="ARBA" id="ARBA00004370"/>
    </source>
</evidence>
<dbReference type="AlphaFoldDB" id="A0A147I5H9"/>
<evidence type="ECO:0000256" key="9">
    <source>
        <dbReference type="ARBA" id="ARBA00023012"/>
    </source>
</evidence>
<dbReference type="Pfam" id="PF02518">
    <property type="entry name" value="HATPase_c"/>
    <property type="match status" value="1"/>
</dbReference>
<dbReference type="PROSITE" id="PS50109">
    <property type="entry name" value="HIS_KIN"/>
    <property type="match status" value="1"/>
</dbReference>
<feature type="transmembrane region" description="Helical" evidence="10">
    <location>
        <begin position="153"/>
        <end position="173"/>
    </location>
</feature>
<sequence length="442" mass="47010">MMRLRSLRALTGAFVAVFLLVTIGAALAVHQRTQATIRALVDARLAAESRALAPDGVMLPIAVLAARIEMLARARETGDLGFELIDRDGTRRAGNVRVRRTLPTGFSTLGRGDAIAGLTHGRVLVRRLADGATLVTVGETEPIDDYDRARVRIYAIGFGAIALLVAAAAIVLMRAIRRRMIDIDDAARAIMAGDLSRRVPVDGSGSEFERTAVTINRMLDRIGELMAATAETSSAIAHELRTPLTRLRNRLAMLARDDLAPPAGVEVEAALGDVDVALGTFAALLRIAEVENGARRAGFSRVRLDRIARDAADMMRPLAEDAGGSLTLEAASAVTVTGDAQLLMQALLNLIDNALKYGDGAVRVAVRDEGAQASLVVEDRGAGIAPDQRAVALRRFGRLDQERPGHGLGLALVDAVARLHHGAVTLDDAQPGLRVVLSVPMR</sequence>
<keyword evidence="5" id="KW-0808">Transferase</keyword>
<dbReference type="InterPro" id="IPR005467">
    <property type="entry name" value="His_kinase_dom"/>
</dbReference>
<evidence type="ECO:0000256" key="5">
    <source>
        <dbReference type="ARBA" id="ARBA00022679"/>
    </source>
</evidence>
<keyword evidence="6 10" id="KW-0812">Transmembrane</keyword>
<keyword evidence="4" id="KW-0597">Phosphoprotein</keyword>
<evidence type="ECO:0000256" key="10">
    <source>
        <dbReference type="SAM" id="Phobius"/>
    </source>
</evidence>
<dbReference type="RefSeq" id="WP_058755242.1">
    <property type="nucleotide sequence ID" value="NZ_LDTB01000016.1"/>
</dbReference>
<feature type="domain" description="HAMP" evidence="12">
    <location>
        <begin position="174"/>
        <end position="227"/>
    </location>
</feature>
<evidence type="ECO:0000313" key="14">
    <source>
        <dbReference type="Proteomes" id="UP000074310"/>
    </source>
</evidence>
<evidence type="ECO:0000259" key="11">
    <source>
        <dbReference type="PROSITE" id="PS50109"/>
    </source>
</evidence>
<evidence type="ECO:0000256" key="4">
    <source>
        <dbReference type="ARBA" id="ARBA00022553"/>
    </source>
</evidence>
<dbReference type="InterPro" id="IPR003661">
    <property type="entry name" value="HisK_dim/P_dom"/>
</dbReference>
<dbReference type="PANTHER" id="PTHR45436">
    <property type="entry name" value="SENSOR HISTIDINE KINASE YKOH"/>
    <property type="match status" value="1"/>
</dbReference>
<dbReference type="InterPro" id="IPR003660">
    <property type="entry name" value="HAMP_dom"/>
</dbReference>
<dbReference type="GO" id="GO:0000155">
    <property type="term" value="F:phosphorelay sensor kinase activity"/>
    <property type="evidence" value="ECO:0007669"/>
    <property type="project" value="InterPro"/>
</dbReference>
<dbReference type="Gene3D" id="3.30.565.10">
    <property type="entry name" value="Histidine kinase-like ATPase, C-terminal domain"/>
    <property type="match status" value="1"/>
</dbReference>
<reference evidence="13 14" key="1">
    <citation type="journal article" date="2016" name="Front. Microbiol.">
        <title>Genomic Resource of Rice Seed Associated Bacteria.</title>
        <authorList>
            <person name="Midha S."/>
            <person name="Bansal K."/>
            <person name="Sharma S."/>
            <person name="Kumar N."/>
            <person name="Patil P.P."/>
            <person name="Chaudhry V."/>
            <person name="Patil P.B."/>
        </authorList>
    </citation>
    <scope>NUCLEOTIDE SEQUENCE [LARGE SCALE GENOMIC DNA]</scope>
    <source>
        <strain evidence="13 14">NS334</strain>
    </source>
</reference>
<feature type="domain" description="Histidine kinase" evidence="11">
    <location>
        <begin position="235"/>
        <end position="442"/>
    </location>
</feature>
<evidence type="ECO:0000259" key="12">
    <source>
        <dbReference type="PROSITE" id="PS50885"/>
    </source>
</evidence>
<keyword evidence="14" id="KW-1185">Reference proteome</keyword>
<dbReference type="SMART" id="SM00387">
    <property type="entry name" value="HATPase_c"/>
    <property type="match status" value="1"/>
</dbReference>
<comment type="catalytic activity">
    <reaction evidence="1">
        <text>ATP + protein L-histidine = ADP + protein N-phospho-L-histidine.</text>
        <dbReference type="EC" id="2.7.13.3"/>
    </reaction>
</comment>
<dbReference type="InterPro" id="IPR036097">
    <property type="entry name" value="HisK_dim/P_sf"/>
</dbReference>
<dbReference type="InterPro" id="IPR050428">
    <property type="entry name" value="TCS_sensor_his_kinase"/>
</dbReference>
<keyword evidence="7" id="KW-0418">Kinase</keyword>
<dbReference type="SMART" id="SM00304">
    <property type="entry name" value="HAMP"/>
    <property type="match status" value="2"/>
</dbReference>
<dbReference type="CDD" id="cd06225">
    <property type="entry name" value="HAMP"/>
    <property type="match status" value="1"/>
</dbReference>
<proteinExistence type="predicted"/>
<dbReference type="SUPFAM" id="SSF158472">
    <property type="entry name" value="HAMP domain-like"/>
    <property type="match status" value="1"/>
</dbReference>
<evidence type="ECO:0000256" key="1">
    <source>
        <dbReference type="ARBA" id="ARBA00000085"/>
    </source>
</evidence>
<keyword evidence="8 10" id="KW-1133">Transmembrane helix</keyword>
<dbReference type="PATRIC" id="fig|869719.3.peg.893"/>
<keyword evidence="10" id="KW-0472">Membrane</keyword>
<evidence type="ECO:0000256" key="6">
    <source>
        <dbReference type="ARBA" id="ARBA00022692"/>
    </source>
</evidence>
<evidence type="ECO:0000313" key="13">
    <source>
        <dbReference type="EMBL" id="KTT73767.1"/>
    </source>
</evidence>
<evidence type="ECO:0000256" key="8">
    <source>
        <dbReference type="ARBA" id="ARBA00022989"/>
    </source>
</evidence>
<dbReference type="PROSITE" id="PS50885">
    <property type="entry name" value="HAMP"/>
    <property type="match status" value="1"/>
</dbReference>
<evidence type="ECO:0000256" key="7">
    <source>
        <dbReference type="ARBA" id="ARBA00022777"/>
    </source>
</evidence>
<dbReference type="PANTHER" id="PTHR45436:SF8">
    <property type="entry name" value="HISTIDINE KINASE"/>
    <property type="match status" value="1"/>
</dbReference>
<accession>A0A147I5H9</accession>
<dbReference type="OrthoDB" id="9815202at2"/>
<protein>
    <recommendedName>
        <fullName evidence="3">histidine kinase</fullName>
        <ecNumber evidence="3">2.7.13.3</ecNumber>
    </recommendedName>
</protein>
<keyword evidence="9" id="KW-0902">Two-component regulatory system</keyword>
<dbReference type="InterPro" id="IPR003594">
    <property type="entry name" value="HATPase_dom"/>
</dbReference>
<dbReference type="SUPFAM" id="SSF47384">
    <property type="entry name" value="Homodimeric domain of signal transducing histidine kinase"/>
    <property type="match status" value="1"/>
</dbReference>
<dbReference type="GO" id="GO:0005886">
    <property type="term" value="C:plasma membrane"/>
    <property type="evidence" value="ECO:0007669"/>
    <property type="project" value="TreeGrafter"/>
</dbReference>
<dbReference type="Pfam" id="PF00672">
    <property type="entry name" value="HAMP"/>
    <property type="match status" value="1"/>
</dbReference>
<gene>
    <name evidence="13" type="ORF">NS334_06940</name>
</gene>
<comment type="subcellular location">
    <subcellularLocation>
        <location evidence="2">Membrane</location>
    </subcellularLocation>
</comment>
<comment type="caution">
    <text evidence="13">The sequence shown here is derived from an EMBL/GenBank/DDBJ whole genome shotgun (WGS) entry which is preliminary data.</text>
</comment>